<dbReference type="PROSITE" id="PS50158">
    <property type="entry name" value="ZF_CCHC"/>
    <property type="match status" value="1"/>
</dbReference>
<keyword evidence="1" id="KW-0863">Zinc-finger</keyword>
<evidence type="ECO:0000313" key="4">
    <source>
        <dbReference type="EMBL" id="GJT98437.1"/>
    </source>
</evidence>
<evidence type="ECO:0000256" key="2">
    <source>
        <dbReference type="SAM" id="MobiDB-lite"/>
    </source>
</evidence>
<dbReference type="SUPFAM" id="SSF57756">
    <property type="entry name" value="Retrovirus zinc finger-like domains"/>
    <property type="match status" value="1"/>
</dbReference>
<evidence type="ECO:0000259" key="3">
    <source>
        <dbReference type="PROSITE" id="PS50158"/>
    </source>
</evidence>
<keyword evidence="1" id="KW-0479">Metal-binding</keyword>
<protein>
    <submittedName>
        <fullName evidence="4">Ribonuclease H-like domain-containing protein</fullName>
    </submittedName>
</protein>
<evidence type="ECO:0000256" key="1">
    <source>
        <dbReference type="PROSITE-ProRule" id="PRU00047"/>
    </source>
</evidence>
<dbReference type="Pfam" id="PF00098">
    <property type="entry name" value="zf-CCHC"/>
    <property type="match status" value="1"/>
</dbReference>
<keyword evidence="1" id="KW-0862">Zinc</keyword>
<name>A0ABQ5IGK4_9ASTR</name>
<reference evidence="4" key="1">
    <citation type="journal article" date="2022" name="Int. J. Mol. Sci.">
        <title>Draft Genome of Tanacetum Coccineum: Genomic Comparison of Closely Related Tanacetum-Family Plants.</title>
        <authorList>
            <person name="Yamashiro T."/>
            <person name="Shiraishi A."/>
            <person name="Nakayama K."/>
            <person name="Satake H."/>
        </authorList>
    </citation>
    <scope>NUCLEOTIDE SEQUENCE</scope>
</reference>
<dbReference type="Proteomes" id="UP001151760">
    <property type="component" value="Unassembled WGS sequence"/>
</dbReference>
<accession>A0ABQ5IGK4</accession>
<reference evidence="4" key="2">
    <citation type="submission" date="2022-01" db="EMBL/GenBank/DDBJ databases">
        <authorList>
            <person name="Yamashiro T."/>
            <person name="Shiraishi A."/>
            <person name="Satake H."/>
            <person name="Nakayama K."/>
        </authorList>
    </citation>
    <scope>NUCLEOTIDE SEQUENCE</scope>
</reference>
<proteinExistence type="predicted"/>
<dbReference type="InterPro" id="IPR001878">
    <property type="entry name" value="Znf_CCHC"/>
</dbReference>
<dbReference type="SMART" id="SM00343">
    <property type="entry name" value="ZnF_C2HC"/>
    <property type="match status" value="1"/>
</dbReference>
<organism evidence="4 5">
    <name type="scientific">Tanacetum coccineum</name>
    <dbReference type="NCBI Taxonomy" id="301880"/>
    <lineage>
        <taxon>Eukaryota</taxon>
        <taxon>Viridiplantae</taxon>
        <taxon>Streptophyta</taxon>
        <taxon>Embryophyta</taxon>
        <taxon>Tracheophyta</taxon>
        <taxon>Spermatophyta</taxon>
        <taxon>Magnoliopsida</taxon>
        <taxon>eudicotyledons</taxon>
        <taxon>Gunneridae</taxon>
        <taxon>Pentapetalae</taxon>
        <taxon>asterids</taxon>
        <taxon>campanulids</taxon>
        <taxon>Asterales</taxon>
        <taxon>Asteraceae</taxon>
        <taxon>Asteroideae</taxon>
        <taxon>Anthemideae</taxon>
        <taxon>Anthemidinae</taxon>
        <taxon>Tanacetum</taxon>
    </lineage>
</organism>
<dbReference type="PANTHER" id="PTHR35317">
    <property type="entry name" value="OS04G0629600 PROTEIN"/>
    <property type="match status" value="1"/>
</dbReference>
<dbReference type="EMBL" id="BQNB010020674">
    <property type="protein sequence ID" value="GJT98437.1"/>
    <property type="molecule type" value="Genomic_DNA"/>
</dbReference>
<dbReference type="PANTHER" id="PTHR35317:SF29">
    <property type="entry name" value="CCHC-TYPE DOMAIN-CONTAINING PROTEIN"/>
    <property type="match status" value="1"/>
</dbReference>
<sequence length="952" mass="109584">MVWCAYVSSDFFGPTIQWPYTPVLRREDTKLIFAPMPQFSVRVWNRCALSDQQAGRSLIVTTFCRQRLLKNPRQPFLWSARDQRGDDEVESRRDGRSIVHTRYNKTPYELIRGRKPNVQYFHVFGSLCYPTNDRDDIGKTKPKAIVGIFIGYSESSRGFRIYNRQTKKIMEMIHVKFDELTSVASECNNPRPEYYVTSTPEVSDNSAANTLDNEDTPSSSLIVIEEDEAPQIVFSSVELVATEPNTLFSNKNANELVQEDIAELDGNVFYNPLHTPVFEESESSSTYQDSSNMHEFYQTRHSTDKWTKNHLIEQVIGDPSKPVMIRHRHHTDVEVCMYALTVSTTEPKNIKEAMLDHSWIESMQDEPNQFIVWELVECHVGRNIIAVKWLWKNKTDAENTIIRNKSRLVANGYGQEEGIDFKESFASVASLEAVKIFVAYAAHKNFPAYQMDVKMEFLNGPLKEEVFVRQPDGFVDPEFPNHIYSLKKAMYGIVDPTLFTRRHGDDILLVQIYVDDIIFRSTNQVFSNRFAKLMKDNFEMSMICEMKFFLGLQIHQSPRGIFICQSQYTMDLLKKHGMEKCGSISTPMATVKLDADLQGTQIYSMAREDEFHDDNPPPLVPPTQQTPHTLSTIKLLILKKGEYDIWAMKIEHYLRHTDYPIWEVIQKGNGPVQVSTDTNGQIRVLPPKTAEEILARERERKERTTLLMSIPEDHLAKFHKMTDAKEMWEAIKSRFGGNDESNKMQKYILKQQFESFSVSNSEGLQKGYDRFQSLLSQLEIHGVGVSTEDDNQKFLRSLPASWSQVSLIMRTKPGVDTLNFDDLYNNFRVFKSDVKGSTTSSSSTQNVAFVSSESTSSTNDVDEFDLEEMDLKWQVAMISMRLKKFYKKTGRKLHFDAKEPVGFDKTKVECFNCHNTGHFARECRSKGNQESRRRDAGNTGYKAKDNGRRPGK</sequence>
<evidence type="ECO:0000313" key="5">
    <source>
        <dbReference type="Proteomes" id="UP001151760"/>
    </source>
</evidence>
<feature type="domain" description="CCHC-type" evidence="3">
    <location>
        <begin position="910"/>
        <end position="925"/>
    </location>
</feature>
<dbReference type="Pfam" id="PF07727">
    <property type="entry name" value="RVT_2"/>
    <property type="match status" value="1"/>
</dbReference>
<gene>
    <name evidence="4" type="ORF">Tco_1093955</name>
</gene>
<dbReference type="Pfam" id="PF14223">
    <property type="entry name" value="Retrotran_gag_2"/>
    <property type="match status" value="1"/>
</dbReference>
<dbReference type="InterPro" id="IPR057670">
    <property type="entry name" value="SH3_retrovirus"/>
</dbReference>
<dbReference type="Pfam" id="PF25597">
    <property type="entry name" value="SH3_retrovirus"/>
    <property type="match status" value="1"/>
</dbReference>
<dbReference type="InterPro" id="IPR013103">
    <property type="entry name" value="RVT_2"/>
</dbReference>
<dbReference type="Gene3D" id="4.10.60.10">
    <property type="entry name" value="Zinc finger, CCHC-type"/>
    <property type="match status" value="1"/>
</dbReference>
<comment type="caution">
    <text evidence="4">The sequence shown here is derived from an EMBL/GenBank/DDBJ whole genome shotgun (WGS) entry which is preliminary data.</text>
</comment>
<dbReference type="InterPro" id="IPR036875">
    <property type="entry name" value="Znf_CCHC_sf"/>
</dbReference>
<keyword evidence="5" id="KW-1185">Reference proteome</keyword>
<feature type="region of interest" description="Disordered" evidence="2">
    <location>
        <begin position="924"/>
        <end position="952"/>
    </location>
</feature>